<dbReference type="PANTHER" id="PTHR38342">
    <property type="entry name" value="SLR5037 PROTEIN"/>
    <property type="match status" value="1"/>
</dbReference>
<dbReference type="EMBL" id="SNRV01000011">
    <property type="protein sequence ID" value="TEW29777.1"/>
    <property type="molecule type" value="Genomic_DNA"/>
</dbReference>
<protein>
    <submittedName>
        <fullName evidence="3">DUF302 domain-containing protein</fullName>
    </submittedName>
</protein>
<dbReference type="SUPFAM" id="SSF103247">
    <property type="entry name" value="TT1751-like"/>
    <property type="match status" value="1"/>
</dbReference>
<accession>A0A9Q6K9B9</accession>
<dbReference type="InterPro" id="IPR035923">
    <property type="entry name" value="TT1751-like_sf"/>
</dbReference>
<name>A0A9Q6K9B9_HISSO</name>
<dbReference type="InterPro" id="IPR005180">
    <property type="entry name" value="DUF302"/>
</dbReference>
<dbReference type="EMBL" id="CP066558">
    <property type="protein sequence ID" value="QQF82318.1"/>
    <property type="molecule type" value="Genomic_DNA"/>
</dbReference>
<feature type="domain" description="DUF302" evidence="2">
    <location>
        <begin position="56"/>
        <end position="115"/>
    </location>
</feature>
<feature type="chain" id="PRO_5042783302" evidence="1">
    <location>
        <begin position="19"/>
        <end position="149"/>
    </location>
</feature>
<dbReference type="PANTHER" id="PTHR38342:SF2">
    <property type="entry name" value="INNER MEMBRANE OR EXPORTED"/>
    <property type="match status" value="1"/>
</dbReference>
<dbReference type="CDD" id="cd14797">
    <property type="entry name" value="DUF302"/>
    <property type="match status" value="1"/>
</dbReference>
<proteinExistence type="predicted"/>
<sequence length="149" mass="16105">MKKIALFSILFASQVAMAHSDVLQPQSFESKYSFDQTITVLTDTLTEKGMTIFAKIDHQKAAKESGLTMQPATVIIYGAPKAGTPLMVKDPSLALQLPLKVLVTEAEKGEVKVLLNTAEQVVSHSKTPYSAVENSLAKAEKLIKATVSK</sequence>
<evidence type="ECO:0000313" key="5">
    <source>
        <dbReference type="Proteomes" id="UP000297565"/>
    </source>
</evidence>
<reference evidence="4 5" key="1">
    <citation type="submission" date="2019-03" db="EMBL/GenBank/DDBJ databases">
        <title>Horizontal Gene Transfer Machinery in Histophilus somni.</title>
        <authorList>
            <person name="Mostafa Nazari M."/>
            <person name="Liljebjelke K."/>
        </authorList>
    </citation>
    <scope>NUCLEOTIDE SEQUENCE [LARGE SCALE GENOMIC DNA]</scope>
    <source>
        <strain evidence="4 5">UOC-EPH-KLM-04</strain>
    </source>
</reference>
<dbReference type="Pfam" id="PF03625">
    <property type="entry name" value="DUF302"/>
    <property type="match status" value="1"/>
</dbReference>
<keyword evidence="6" id="KW-1185">Reference proteome</keyword>
<organism evidence="3 6">
    <name type="scientific">Histophilus somni</name>
    <name type="common">Haemophilus somnus</name>
    <dbReference type="NCBI Taxonomy" id="731"/>
    <lineage>
        <taxon>Bacteria</taxon>
        <taxon>Pseudomonadati</taxon>
        <taxon>Pseudomonadota</taxon>
        <taxon>Gammaproteobacteria</taxon>
        <taxon>Pasteurellales</taxon>
        <taxon>Pasteurellaceae</taxon>
        <taxon>Histophilus</taxon>
    </lineage>
</organism>
<reference evidence="3 6" key="2">
    <citation type="submission" date="2020-12" db="EMBL/GenBank/DDBJ databases">
        <title>ASc-MMNZ-VFA-070.</title>
        <authorList>
            <person name="Schryvers A."/>
            <person name="Mostafa Nazari M."/>
            <person name="Farshchi Andisi V."/>
            <person name="Timsit E."/>
            <person name="Walter Morck D."/>
        </authorList>
    </citation>
    <scope>NUCLEOTIDE SEQUENCE [LARGE SCALE GENOMIC DNA]</scope>
    <source>
        <strain evidence="3 6">ASc-MMNZ-VFA-070</strain>
    </source>
</reference>
<dbReference type="Proteomes" id="UP000595373">
    <property type="component" value="Chromosome"/>
</dbReference>
<evidence type="ECO:0000313" key="4">
    <source>
        <dbReference type="EMBL" id="TEW29777.1"/>
    </source>
</evidence>
<dbReference type="Gene3D" id="3.30.310.70">
    <property type="entry name" value="TT1751-like domain"/>
    <property type="match status" value="1"/>
</dbReference>
<evidence type="ECO:0000256" key="1">
    <source>
        <dbReference type="SAM" id="SignalP"/>
    </source>
</evidence>
<dbReference type="OrthoDB" id="9799367at2"/>
<keyword evidence="1" id="KW-0732">Signal</keyword>
<feature type="signal peptide" evidence="1">
    <location>
        <begin position="1"/>
        <end position="18"/>
    </location>
</feature>
<evidence type="ECO:0000313" key="3">
    <source>
        <dbReference type="EMBL" id="QQF82318.1"/>
    </source>
</evidence>
<dbReference type="Proteomes" id="UP000297565">
    <property type="component" value="Unassembled WGS sequence"/>
</dbReference>
<dbReference type="AlphaFoldDB" id="A0A9Q6K9B9"/>
<evidence type="ECO:0000259" key="2">
    <source>
        <dbReference type="Pfam" id="PF03625"/>
    </source>
</evidence>
<gene>
    <name evidence="4" type="ORF">E2R48_05520</name>
    <name evidence="3" type="ORF">JFL49_09870</name>
</gene>
<evidence type="ECO:0000313" key="6">
    <source>
        <dbReference type="Proteomes" id="UP000595373"/>
    </source>
</evidence>
<dbReference type="RefSeq" id="WP_075294293.1">
    <property type="nucleotide sequence ID" value="NZ_CP018802.1"/>
</dbReference>